<keyword evidence="2 6" id="KW-0560">Oxidoreductase</keyword>
<dbReference type="OrthoDB" id="9802969at2"/>
<comment type="similarity">
    <text evidence="6">Belongs to the LDH/MDH superfamily.</text>
</comment>
<dbReference type="EMBL" id="NPEU01000631">
    <property type="protein sequence ID" value="RAI30317.1"/>
    <property type="molecule type" value="Genomic_DNA"/>
</dbReference>
<dbReference type="RefSeq" id="WP_111360322.1">
    <property type="nucleotide sequence ID" value="NZ_NHSK01000026.1"/>
</dbReference>
<dbReference type="Pfam" id="PF00056">
    <property type="entry name" value="Ldh_1_N"/>
    <property type="match status" value="1"/>
</dbReference>
<feature type="binding site" evidence="5">
    <location>
        <position position="32"/>
    </location>
    <ligand>
        <name>NAD(+)</name>
        <dbReference type="ChEBI" id="CHEBI:57540"/>
    </ligand>
</feature>
<evidence type="ECO:0000313" key="10">
    <source>
        <dbReference type="Proteomes" id="UP000248863"/>
    </source>
</evidence>
<comment type="function">
    <text evidence="1">Catalyzes the reversible oxidation of malate to oxaloacetate.</text>
</comment>
<evidence type="ECO:0000256" key="1">
    <source>
        <dbReference type="ARBA" id="ARBA00003966"/>
    </source>
</evidence>
<keyword evidence="10" id="KW-1185">Reference proteome</keyword>
<proteinExistence type="inferred from homology"/>
<dbReference type="Gene3D" id="3.40.50.720">
    <property type="entry name" value="NAD(P)-binding Rossmann-like Domain"/>
    <property type="match status" value="1"/>
</dbReference>
<dbReference type="PRINTS" id="PR00086">
    <property type="entry name" value="LLDHDRGNASE"/>
</dbReference>
<feature type="active site" description="Proton acceptor" evidence="4">
    <location>
        <position position="174"/>
    </location>
</feature>
<sequence>MKISVIGMGAVGTEVVGHLLASTAASEIVAVDQNVAKAQAEIWDFAHTTSFIYAKNPRLIAGGWPETVNSDIVVITAGAQLKQGENRDALVEVNSRVIKDLIERTEATSPNAIVLMVTNPVDVMAQVAVAHSSFPKERVISLGTIVDTARFMRIVSEHVGIDPKNIFGYVLGDHSHTGFIPWSLCNVCGLDVDAFCALNGVAPIDRTAVRARVLQIGLDIFAGKGNTNHGIAASVFRIIRAVAGNERSVLPVGTLLEGEYGVDGAVMSVPCVIGRRGVQKIIACRFTAEEQAAFDVSHAHVRELMALAGL</sequence>
<accession>A0A327JVP8</accession>
<reference evidence="9 10" key="1">
    <citation type="submission" date="2017-07" db="EMBL/GenBank/DDBJ databases">
        <title>Draft Genome Sequences of Select Purple Nonsulfur Bacteria.</title>
        <authorList>
            <person name="Lasarre B."/>
            <person name="Mckinlay J.B."/>
        </authorList>
    </citation>
    <scope>NUCLEOTIDE SEQUENCE [LARGE SCALE GENOMIC DNA]</scope>
    <source>
        <strain evidence="9 10">DSM 11907</strain>
    </source>
</reference>
<dbReference type="Gene3D" id="3.90.110.10">
    <property type="entry name" value="Lactate dehydrogenase/glycoside hydrolase, family 4, C-terminal"/>
    <property type="match status" value="1"/>
</dbReference>
<dbReference type="Pfam" id="PF02866">
    <property type="entry name" value="Ldh_1_C"/>
    <property type="match status" value="1"/>
</dbReference>
<name>A0A327JVP8_9BRAD</name>
<feature type="binding site" evidence="5">
    <location>
        <begin position="7"/>
        <end position="12"/>
    </location>
    <ligand>
        <name>NAD(+)</name>
        <dbReference type="ChEBI" id="CHEBI:57540"/>
    </ligand>
</feature>
<evidence type="ECO:0000256" key="2">
    <source>
        <dbReference type="ARBA" id="ARBA00023002"/>
    </source>
</evidence>
<organism evidence="9 10">
    <name type="scientific">Rhodoplanes elegans</name>
    <dbReference type="NCBI Taxonomy" id="29408"/>
    <lineage>
        <taxon>Bacteria</taxon>
        <taxon>Pseudomonadati</taxon>
        <taxon>Pseudomonadota</taxon>
        <taxon>Alphaproteobacteria</taxon>
        <taxon>Hyphomicrobiales</taxon>
        <taxon>Nitrobacteraceae</taxon>
        <taxon>Rhodoplanes</taxon>
    </lineage>
</organism>
<dbReference type="InterPro" id="IPR015955">
    <property type="entry name" value="Lactate_DH/Glyco_Ohase_4_C"/>
</dbReference>
<evidence type="ECO:0000259" key="7">
    <source>
        <dbReference type="Pfam" id="PF00056"/>
    </source>
</evidence>
<dbReference type="GO" id="GO:0006089">
    <property type="term" value="P:lactate metabolic process"/>
    <property type="evidence" value="ECO:0007669"/>
    <property type="project" value="TreeGrafter"/>
</dbReference>
<feature type="binding site" evidence="5">
    <location>
        <begin position="117"/>
        <end position="119"/>
    </location>
    <ligand>
        <name>NAD(+)</name>
        <dbReference type="ChEBI" id="CHEBI:57540"/>
    </ligand>
</feature>
<dbReference type="InterPro" id="IPR022383">
    <property type="entry name" value="Lactate/malate_DH_C"/>
</dbReference>
<dbReference type="GO" id="GO:0004459">
    <property type="term" value="F:L-lactate dehydrogenase (NAD+) activity"/>
    <property type="evidence" value="ECO:0007669"/>
    <property type="project" value="TreeGrafter"/>
</dbReference>
<dbReference type="PANTHER" id="PTHR43128">
    <property type="entry name" value="L-2-HYDROXYCARBOXYLATE DEHYDROGENASE (NAD(P)(+))"/>
    <property type="match status" value="1"/>
</dbReference>
<dbReference type="SUPFAM" id="SSF51735">
    <property type="entry name" value="NAD(P)-binding Rossmann-fold domains"/>
    <property type="match status" value="1"/>
</dbReference>
<gene>
    <name evidence="9" type="ORF">CH338_27930</name>
</gene>
<protein>
    <submittedName>
        <fullName evidence="9">L-lactate dehydrogenase</fullName>
    </submittedName>
</protein>
<evidence type="ECO:0000313" key="9">
    <source>
        <dbReference type="EMBL" id="RAI30317.1"/>
    </source>
</evidence>
<dbReference type="AlphaFoldDB" id="A0A327JVP8"/>
<comment type="caution">
    <text evidence="9">The sequence shown here is derived from an EMBL/GenBank/DDBJ whole genome shotgun (WGS) entry which is preliminary data.</text>
</comment>
<evidence type="ECO:0000259" key="8">
    <source>
        <dbReference type="Pfam" id="PF02866"/>
    </source>
</evidence>
<dbReference type="Proteomes" id="UP000248863">
    <property type="component" value="Unassembled WGS sequence"/>
</dbReference>
<keyword evidence="3 5" id="KW-0520">NAD</keyword>
<evidence type="ECO:0000256" key="3">
    <source>
        <dbReference type="ARBA" id="ARBA00023027"/>
    </source>
</evidence>
<dbReference type="SUPFAM" id="SSF56327">
    <property type="entry name" value="LDH C-terminal domain-like"/>
    <property type="match status" value="1"/>
</dbReference>
<feature type="domain" description="Lactate/malate dehydrogenase C-terminal" evidence="8">
    <location>
        <begin position="144"/>
        <end position="302"/>
    </location>
</feature>
<evidence type="ECO:0000256" key="4">
    <source>
        <dbReference type="PIRSR" id="PIRSR000102-1"/>
    </source>
</evidence>
<evidence type="ECO:0000256" key="5">
    <source>
        <dbReference type="PIRSR" id="PIRSR000102-3"/>
    </source>
</evidence>
<feature type="domain" description="Lactate/malate dehydrogenase N-terminal" evidence="7">
    <location>
        <begin position="1"/>
        <end position="140"/>
    </location>
</feature>
<dbReference type="InterPro" id="IPR001236">
    <property type="entry name" value="Lactate/malate_DH_N"/>
</dbReference>
<evidence type="ECO:0000256" key="6">
    <source>
        <dbReference type="RuleBase" id="RU003369"/>
    </source>
</evidence>
<dbReference type="PIRSF" id="PIRSF000102">
    <property type="entry name" value="Lac_mal_DH"/>
    <property type="match status" value="1"/>
</dbReference>
<feature type="binding site" evidence="5">
    <location>
        <position position="94"/>
    </location>
    <ligand>
        <name>NAD(+)</name>
        <dbReference type="ChEBI" id="CHEBI:57540"/>
    </ligand>
</feature>
<dbReference type="InterPro" id="IPR001557">
    <property type="entry name" value="L-lactate/malate_DH"/>
</dbReference>
<dbReference type="InterPro" id="IPR036291">
    <property type="entry name" value="NAD(P)-bd_dom_sf"/>
</dbReference>
<dbReference type="PANTHER" id="PTHR43128:SF16">
    <property type="entry name" value="L-LACTATE DEHYDROGENASE"/>
    <property type="match status" value="1"/>
</dbReference>